<dbReference type="CAZy" id="GH20">
    <property type="family name" value="Glycoside Hydrolase Family 20"/>
</dbReference>
<keyword evidence="10" id="KW-1185">Reference proteome</keyword>
<dbReference type="HOGENOM" id="CLU_796351_0_0_0"/>
<dbReference type="EMBL" id="FP929003">
    <property type="protein sequence ID" value="CBK42867.1"/>
    <property type="molecule type" value="Genomic_DNA"/>
</dbReference>
<comment type="catalytic activity">
    <reaction evidence="1">
        <text>Hydrolysis of terminal non-reducing N-acetyl-D-hexosamine residues in N-acetyl-beta-D-hexosaminides.</text>
        <dbReference type="EC" id="3.2.1.52"/>
    </reaction>
</comment>
<proteinExistence type="inferred from homology"/>
<evidence type="ECO:0000256" key="1">
    <source>
        <dbReference type="ARBA" id="ARBA00001231"/>
    </source>
</evidence>
<comment type="similarity">
    <text evidence="2">Belongs to the glycosyl hydrolase 20 family.</text>
</comment>
<feature type="region of interest" description="Disordered" evidence="6">
    <location>
        <begin position="335"/>
        <end position="357"/>
    </location>
</feature>
<dbReference type="InterPro" id="IPR017853">
    <property type="entry name" value="GH"/>
</dbReference>
<dbReference type="PANTHER" id="PTHR22600">
    <property type="entry name" value="BETA-HEXOSAMINIDASE"/>
    <property type="match status" value="1"/>
</dbReference>
<dbReference type="AlphaFoldDB" id="D8PHY0"/>
<evidence type="ECO:0000313" key="9">
    <source>
        <dbReference type="EMBL" id="CBK42867.1"/>
    </source>
</evidence>
<feature type="signal peptide" evidence="7">
    <location>
        <begin position="1"/>
        <end position="25"/>
    </location>
</feature>
<evidence type="ECO:0000313" key="10">
    <source>
        <dbReference type="Proteomes" id="UP000001660"/>
    </source>
</evidence>
<dbReference type="PANTHER" id="PTHR22600:SF57">
    <property type="entry name" value="BETA-N-ACETYLHEXOSAMINIDASE"/>
    <property type="match status" value="1"/>
</dbReference>
<dbReference type="STRING" id="330214.NIDE3173"/>
<evidence type="ECO:0000256" key="2">
    <source>
        <dbReference type="ARBA" id="ARBA00006285"/>
    </source>
</evidence>
<evidence type="ECO:0000256" key="6">
    <source>
        <dbReference type="SAM" id="MobiDB-lite"/>
    </source>
</evidence>
<dbReference type="GO" id="GO:0016020">
    <property type="term" value="C:membrane"/>
    <property type="evidence" value="ECO:0007669"/>
    <property type="project" value="TreeGrafter"/>
</dbReference>
<feature type="domain" description="Glycoside hydrolase family 20 catalytic" evidence="8">
    <location>
        <begin position="83"/>
        <end position="310"/>
    </location>
</feature>
<dbReference type="eggNOG" id="COG3525">
    <property type="taxonomic scope" value="Bacteria"/>
</dbReference>
<dbReference type="EC" id="3.2.1.52" evidence="3"/>
<dbReference type="Proteomes" id="UP000001660">
    <property type="component" value="Chromosome"/>
</dbReference>
<keyword evidence="7" id="KW-0732">Signal</keyword>
<accession>D8PHY0</accession>
<feature type="chain" id="PRO_5003120086" description="beta-N-acetylhexosaminidase" evidence="7">
    <location>
        <begin position="26"/>
        <end position="357"/>
    </location>
</feature>
<feature type="active site" description="Proton donor" evidence="5">
    <location>
        <position position="169"/>
    </location>
</feature>
<keyword evidence="4 9" id="KW-0378">Hydrolase</keyword>
<dbReference type="SUPFAM" id="SSF51445">
    <property type="entry name" value="(Trans)glycosidases"/>
    <property type="match status" value="1"/>
</dbReference>
<evidence type="ECO:0000256" key="3">
    <source>
        <dbReference type="ARBA" id="ARBA00012663"/>
    </source>
</evidence>
<sequence length="357" mass="39844">MCRYVSVLCGAVAVLLTVLSGSAVAQPSSDSNRAPLRIMHFVLSGTVPLERAREYVNQAQAAGFTAVQVLLTDGVRLDHAPWKPVKTAWTKAQLISWVAYARAHGLDVIPEVKLLTHQEQFFQKHQPGLMFNAVSYDPRKEGVYQVVFGLLDELIDALHPRAIHIGHDEAFGWTVGQVAKWLKFGEVMAPADLFARDVERIHGYLSQKGVETWMWADMLLDPAEFPGASSKHLHGMAAGYGKAVRNRLPRDIVMCDWHYGDEQGSFPSMAVMQSEGFRVIGATWKREETMRNFSRYALSRKAYGLMATTWFHVQRNDRDLVDWIIHSSGRLFRNPDAAVPPRPASAASPEGHGRTAP</sequence>
<dbReference type="Pfam" id="PF00728">
    <property type="entry name" value="Glyco_hydro_20"/>
    <property type="match status" value="1"/>
</dbReference>
<evidence type="ECO:0000256" key="5">
    <source>
        <dbReference type="PIRSR" id="PIRSR625705-1"/>
    </source>
</evidence>
<dbReference type="KEGG" id="nde:NIDE3173"/>
<evidence type="ECO:0000256" key="4">
    <source>
        <dbReference type="ARBA" id="ARBA00022801"/>
    </source>
</evidence>
<name>D8PHY0_9BACT</name>
<evidence type="ECO:0000259" key="8">
    <source>
        <dbReference type="Pfam" id="PF00728"/>
    </source>
</evidence>
<dbReference type="Gene3D" id="3.20.20.80">
    <property type="entry name" value="Glycosidases"/>
    <property type="match status" value="1"/>
</dbReference>
<keyword evidence="9" id="KW-0326">Glycosidase</keyword>
<dbReference type="GO" id="GO:0030203">
    <property type="term" value="P:glycosaminoglycan metabolic process"/>
    <property type="evidence" value="ECO:0007669"/>
    <property type="project" value="TreeGrafter"/>
</dbReference>
<gene>
    <name evidence="9" type="ORF">NIDE3173</name>
</gene>
<organism evidence="9 10">
    <name type="scientific">Nitrospira defluvii</name>
    <dbReference type="NCBI Taxonomy" id="330214"/>
    <lineage>
        <taxon>Bacteria</taxon>
        <taxon>Pseudomonadati</taxon>
        <taxon>Nitrospirota</taxon>
        <taxon>Nitrospiria</taxon>
        <taxon>Nitrospirales</taxon>
        <taxon>Nitrospiraceae</taxon>
        <taxon>Nitrospira</taxon>
    </lineage>
</organism>
<reference evidence="9 10" key="1">
    <citation type="journal article" date="2010" name="Proc. Natl. Acad. Sci. U.S.A.">
        <title>A Nitrospira metagenome illuminates the physiology and evolution of globally important nitrite-oxidizing bacteria.</title>
        <authorList>
            <person name="Lucker S."/>
            <person name="Wagner M."/>
            <person name="Maixner F."/>
            <person name="Pelletier E."/>
            <person name="Koch H."/>
            <person name="Vacherie B."/>
            <person name="Rattei T."/>
            <person name="Sinninghe Damste J."/>
            <person name="Spieck E."/>
            <person name="Le Paslier D."/>
            <person name="Daims H."/>
        </authorList>
    </citation>
    <scope>NUCLEOTIDE SEQUENCE [LARGE SCALE GENOMIC DNA]</scope>
</reference>
<dbReference type="InterPro" id="IPR015883">
    <property type="entry name" value="Glyco_hydro_20_cat"/>
</dbReference>
<protein>
    <recommendedName>
        <fullName evidence="3">beta-N-acetylhexosaminidase</fullName>
        <ecNumber evidence="3">3.2.1.52</ecNumber>
    </recommendedName>
</protein>
<dbReference type="InterPro" id="IPR025705">
    <property type="entry name" value="Beta_hexosaminidase_sua/sub"/>
</dbReference>
<evidence type="ECO:0000256" key="7">
    <source>
        <dbReference type="SAM" id="SignalP"/>
    </source>
</evidence>
<dbReference type="GO" id="GO:0004563">
    <property type="term" value="F:beta-N-acetylhexosaminidase activity"/>
    <property type="evidence" value="ECO:0007669"/>
    <property type="project" value="UniProtKB-EC"/>
</dbReference>
<dbReference type="GO" id="GO:0005975">
    <property type="term" value="P:carbohydrate metabolic process"/>
    <property type="evidence" value="ECO:0007669"/>
    <property type="project" value="InterPro"/>
</dbReference>